<sequence length="294" mass="32783">MISQQAPLKGLQTALERADAQTVDTERLREQVHTALEEAGVETPTRPASAKLTHDQTDLLVDLLEGFSSRREILEWEQELVIQTVGQLEDSWFTRVASDAPTVSALLGEPWGEVDGIRPDLALEVRRGIVAKDLLPAFHAAHEVARWSAVERVDHLADDPEQEGMEPIEPRDQEYPLMRPAFGEIAGQQEAALGQLLEGFESPEQLLAWALQVVGASYAEIDRETITQPYFELPIRRRLVTEEPTEEDMFIRESWAAEYLLPAFNRAADALADRTTEVTAGQQYRGESGDGSIT</sequence>
<dbReference type="RefSeq" id="WP_005534587.1">
    <property type="nucleotide sequence ID" value="NZ_BAABDY010000003.1"/>
</dbReference>
<comment type="caution">
    <text evidence="2">The sequence shown here is derived from an EMBL/GenBank/DDBJ whole genome shotgun (WGS) entry which is preliminary data.</text>
</comment>
<reference evidence="2 3" key="1">
    <citation type="submission" date="2022-06" db="EMBL/GenBank/DDBJ databases">
        <title>Haloarcula sp. a new haloarchaeum isolate from saline soil.</title>
        <authorList>
            <person name="Strakova D."/>
            <person name="Galisteo C."/>
            <person name="Sanchez-Porro C."/>
            <person name="Ventosa A."/>
        </authorList>
    </citation>
    <scope>NUCLEOTIDE SEQUENCE [LARGE SCALE GENOMIC DNA]</scope>
    <source>
        <strain evidence="2 3">JCM 15760</strain>
    </source>
</reference>
<protein>
    <submittedName>
        <fullName evidence="2">Uncharacterized protein</fullName>
    </submittedName>
</protein>
<evidence type="ECO:0000313" key="2">
    <source>
        <dbReference type="EMBL" id="MDS0253244.1"/>
    </source>
</evidence>
<evidence type="ECO:0000256" key="1">
    <source>
        <dbReference type="SAM" id="MobiDB-lite"/>
    </source>
</evidence>
<keyword evidence="3" id="KW-1185">Reference proteome</keyword>
<name>A0ABU2EY67_HALAR</name>
<evidence type="ECO:0000313" key="3">
    <source>
        <dbReference type="Proteomes" id="UP001248536"/>
    </source>
</evidence>
<accession>A0ABU2EY67</accession>
<gene>
    <name evidence="2" type="ORF">NC662_05855</name>
</gene>
<proteinExistence type="predicted"/>
<feature type="region of interest" description="Disordered" evidence="1">
    <location>
        <begin position="1"/>
        <end position="24"/>
    </location>
</feature>
<organism evidence="2 3">
    <name type="scientific">Haloarcula argentinensis</name>
    <dbReference type="NCBI Taxonomy" id="43776"/>
    <lineage>
        <taxon>Archaea</taxon>
        <taxon>Methanobacteriati</taxon>
        <taxon>Methanobacteriota</taxon>
        <taxon>Stenosarchaea group</taxon>
        <taxon>Halobacteria</taxon>
        <taxon>Halobacteriales</taxon>
        <taxon>Haloarculaceae</taxon>
        <taxon>Haloarcula</taxon>
    </lineage>
</organism>
<dbReference type="EMBL" id="JAMQCP010000001">
    <property type="protein sequence ID" value="MDS0253244.1"/>
    <property type="molecule type" value="Genomic_DNA"/>
</dbReference>
<dbReference type="Proteomes" id="UP001248536">
    <property type="component" value="Unassembled WGS sequence"/>
</dbReference>